<dbReference type="Gene3D" id="3.20.20.140">
    <property type="entry name" value="Metal-dependent hydrolases"/>
    <property type="match status" value="1"/>
</dbReference>
<organism evidence="1">
    <name type="scientific">hydrothermal vent metagenome</name>
    <dbReference type="NCBI Taxonomy" id="652676"/>
    <lineage>
        <taxon>unclassified sequences</taxon>
        <taxon>metagenomes</taxon>
        <taxon>ecological metagenomes</taxon>
    </lineage>
</organism>
<dbReference type="InterPro" id="IPR032466">
    <property type="entry name" value="Metal_Hydrolase"/>
</dbReference>
<dbReference type="Pfam" id="PF01244">
    <property type="entry name" value="Peptidase_M19"/>
    <property type="match status" value="1"/>
</dbReference>
<dbReference type="AlphaFoldDB" id="A0A3B0R5S3"/>
<dbReference type="GO" id="GO:0070573">
    <property type="term" value="F:metallodipeptidase activity"/>
    <property type="evidence" value="ECO:0007669"/>
    <property type="project" value="InterPro"/>
</dbReference>
<dbReference type="EMBL" id="UOED01000030">
    <property type="protein sequence ID" value="VAV87872.1"/>
    <property type="molecule type" value="Genomic_DNA"/>
</dbReference>
<dbReference type="SUPFAM" id="SSF51556">
    <property type="entry name" value="Metallo-dependent hydrolases"/>
    <property type="match status" value="1"/>
</dbReference>
<keyword evidence="1" id="KW-0224">Dipeptidase</keyword>
<reference evidence="1" key="1">
    <citation type="submission" date="2018-06" db="EMBL/GenBank/DDBJ databases">
        <authorList>
            <person name="Zhirakovskaya E."/>
        </authorList>
    </citation>
    <scope>NUCLEOTIDE SEQUENCE</scope>
</reference>
<evidence type="ECO:0000313" key="1">
    <source>
        <dbReference type="EMBL" id="VAV87872.1"/>
    </source>
</evidence>
<keyword evidence="1" id="KW-0378">Hydrolase</keyword>
<dbReference type="PANTHER" id="PTHR10443:SF12">
    <property type="entry name" value="DIPEPTIDASE"/>
    <property type="match status" value="1"/>
</dbReference>
<proteinExistence type="predicted"/>
<dbReference type="Gene3D" id="1.10.287.650">
    <property type="entry name" value="L27 domain"/>
    <property type="match status" value="1"/>
</dbReference>
<keyword evidence="1" id="KW-0645">Protease</keyword>
<dbReference type="EC" id="3.4.13.19" evidence="1"/>
<dbReference type="GO" id="GO:0006508">
    <property type="term" value="P:proteolysis"/>
    <property type="evidence" value="ECO:0007669"/>
    <property type="project" value="InterPro"/>
</dbReference>
<protein>
    <submittedName>
        <fullName evidence="1">Microsomal dipeptidase</fullName>
        <ecNumber evidence="1">3.4.13.19</ecNumber>
    </submittedName>
</protein>
<gene>
    <name evidence="1" type="ORF">MNBD_ALPHA02-1139</name>
</gene>
<accession>A0A3B0R5S3</accession>
<name>A0A3B0R5S3_9ZZZZ</name>
<dbReference type="CDD" id="cd01301">
    <property type="entry name" value="rDP_like"/>
    <property type="match status" value="1"/>
</dbReference>
<dbReference type="InterPro" id="IPR008257">
    <property type="entry name" value="Pept_M19"/>
</dbReference>
<dbReference type="PANTHER" id="PTHR10443">
    <property type="entry name" value="MICROSOMAL DIPEPTIDASE"/>
    <property type="match status" value="1"/>
</dbReference>
<sequence length="419" mass="45686">MTNETIYKICKLIILSGGIFAIAACGNDQEGVPDSAAIHDRVLTLDSHVDISPDYTFLPEFDPGKMTDMKVDLPKMKAGGLDGAFFIVYVGQTARTEENYGLAKQDALRKFAAIHRMADTLYPDQISLAYGPDDVRRIYKGGRKVAIIGIENGYVIGKDISLVEDYYNRGARYMTLAHNGHNDICDSAQPKKELGDVLAEHGGVSDFGRQVIGEMNRVGMMVDISHVSADCMIQAVNMSKAPAIASHSGVRALADHPRNLTDDQLRLLAKKGGVIQLVAYTGFIKVDPARSAAFEDLMAEIADRHGLSKSDFENISKTPEWAQGMADINAKFPLANVNDFIDQVDYAVKIAGIDHVGISSDFDGGGGITGWNDASESLNITRELVNRGYSEQDIAKIWGGNLLRVWTEVDRVAAELRAE</sequence>
<dbReference type="PROSITE" id="PS51365">
    <property type="entry name" value="RENAL_DIPEPTIDASE_2"/>
    <property type="match status" value="1"/>
</dbReference>